<feature type="transmembrane region" description="Helical" evidence="2">
    <location>
        <begin position="111"/>
        <end position="131"/>
    </location>
</feature>
<dbReference type="OrthoDB" id="2535105at2759"/>
<proteinExistence type="predicted"/>
<evidence type="ECO:0000256" key="1">
    <source>
        <dbReference type="SAM" id="MobiDB-lite"/>
    </source>
</evidence>
<feature type="transmembrane region" description="Helical" evidence="2">
    <location>
        <begin position="214"/>
        <end position="235"/>
    </location>
</feature>
<reference evidence="5" key="1">
    <citation type="journal article" date="2012" name="Science">
        <title>The Paleozoic origin of enzymatic lignin decomposition reconstructed from 31 fungal genomes.</title>
        <authorList>
            <person name="Floudas D."/>
            <person name="Binder M."/>
            <person name="Riley R."/>
            <person name="Barry K."/>
            <person name="Blanchette R.A."/>
            <person name="Henrissat B."/>
            <person name="Martinez A.T."/>
            <person name="Otillar R."/>
            <person name="Spatafora J.W."/>
            <person name="Yadav J.S."/>
            <person name="Aerts A."/>
            <person name="Benoit I."/>
            <person name="Boyd A."/>
            <person name="Carlson A."/>
            <person name="Copeland A."/>
            <person name="Coutinho P.M."/>
            <person name="de Vries R.P."/>
            <person name="Ferreira P."/>
            <person name="Findley K."/>
            <person name="Foster B."/>
            <person name="Gaskell J."/>
            <person name="Glotzer D."/>
            <person name="Gorecki P."/>
            <person name="Heitman J."/>
            <person name="Hesse C."/>
            <person name="Hori C."/>
            <person name="Igarashi K."/>
            <person name="Jurgens J.A."/>
            <person name="Kallen N."/>
            <person name="Kersten P."/>
            <person name="Kohler A."/>
            <person name="Kuees U."/>
            <person name="Kumar T.K.A."/>
            <person name="Kuo A."/>
            <person name="LaButti K."/>
            <person name="Larrondo L.F."/>
            <person name="Lindquist E."/>
            <person name="Ling A."/>
            <person name="Lombard V."/>
            <person name="Lucas S."/>
            <person name="Lundell T."/>
            <person name="Martin R."/>
            <person name="McLaughlin D.J."/>
            <person name="Morgenstern I."/>
            <person name="Morin E."/>
            <person name="Murat C."/>
            <person name="Nagy L.G."/>
            <person name="Nolan M."/>
            <person name="Ohm R.A."/>
            <person name="Patyshakuliyeva A."/>
            <person name="Rokas A."/>
            <person name="Ruiz-Duenas F.J."/>
            <person name="Sabat G."/>
            <person name="Salamov A."/>
            <person name="Samejima M."/>
            <person name="Schmutz J."/>
            <person name="Slot J.C."/>
            <person name="St John F."/>
            <person name="Stenlid J."/>
            <person name="Sun H."/>
            <person name="Sun S."/>
            <person name="Syed K."/>
            <person name="Tsang A."/>
            <person name="Wiebenga A."/>
            <person name="Young D."/>
            <person name="Pisabarro A."/>
            <person name="Eastwood D.C."/>
            <person name="Martin F."/>
            <person name="Cullen D."/>
            <person name="Grigoriev I.V."/>
            <person name="Hibbett D.S."/>
        </authorList>
    </citation>
    <scope>NUCLEOTIDE SEQUENCE [LARGE SCALE GENOMIC DNA]</scope>
    <source>
        <strain evidence="5">TFB10046</strain>
    </source>
</reference>
<dbReference type="EMBL" id="JH688789">
    <property type="protein sequence ID" value="EJD32625.1"/>
    <property type="molecule type" value="Genomic_DNA"/>
</dbReference>
<evidence type="ECO:0000259" key="3">
    <source>
        <dbReference type="Pfam" id="PF20152"/>
    </source>
</evidence>
<feature type="compositionally biased region" description="Low complexity" evidence="1">
    <location>
        <begin position="15"/>
        <end position="24"/>
    </location>
</feature>
<gene>
    <name evidence="4" type="ORF">AURDEDRAFT_178279</name>
</gene>
<keyword evidence="2" id="KW-0472">Membrane</keyword>
<dbReference type="KEGG" id="adl:AURDEDRAFT_178279"/>
<keyword evidence="5" id="KW-1185">Reference proteome</keyword>
<feature type="transmembrane region" description="Helical" evidence="2">
    <location>
        <begin position="255"/>
        <end position="278"/>
    </location>
</feature>
<feature type="domain" description="DUF6534" evidence="3">
    <location>
        <begin position="263"/>
        <end position="347"/>
    </location>
</feature>
<feature type="region of interest" description="Disordered" evidence="1">
    <location>
        <begin position="1"/>
        <end position="32"/>
    </location>
</feature>
<protein>
    <recommendedName>
        <fullName evidence="3">DUF6534 domain-containing protein</fullName>
    </recommendedName>
</protein>
<evidence type="ECO:0000256" key="2">
    <source>
        <dbReference type="SAM" id="Phobius"/>
    </source>
</evidence>
<feature type="transmembrane region" description="Helical" evidence="2">
    <location>
        <begin position="143"/>
        <end position="162"/>
    </location>
</feature>
<dbReference type="Proteomes" id="UP000006514">
    <property type="component" value="Unassembled WGS sequence"/>
</dbReference>
<feature type="transmembrane region" description="Helical" evidence="2">
    <location>
        <begin position="321"/>
        <end position="342"/>
    </location>
</feature>
<dbReference type="AlphaFoldDB" id="J0WLH6"/>
<accession>J0WLH6</accession>
<dbReference type="InterPro" id="IPR045339">
    <property type="entry name" value="DUF6534"/>
</dbReference>
<dbReference type="eggNOG" id="ENOG502SUDX">
    <property type="taxonomic scope" value="Eukaryota"/>
</dbReference>
<organism evidence="4 5">
    <name type="scientific">Auricularia subglabra (strain TFB-10046 / SS5)</name>
    <name type="common">White-rot fungus</name>
    <name type="synonym">Auricularia delicata (strain TFB10046)</name>
    <dbReference type="NCBI Taxonomy" id="717982"/>
    <lineage>
        <taxon>Eukaryota</taxon>
        <taxon>Fungi</taxon>
        <taxon>Dikarya</taxon>
        <taxon>Basidiomycota</taxon>
        <taxon>Agaricomycotina</taxon>
        <taxon>Agaricomycetes</taxon>
        <taxon>Auriculariales</taxon>
        <taxon>Auriculariaceae</taxon>
        <taxon>Auricularia</taxon>
    </lineage>
</organism>
<name>J0WLH6_AURST</name>
<dbReference type="InParanoid" id="J0WLH6"/>
<sequence>MISGPTTFADSTPASQVVPPSSQPEGFAPVPDVTRPDVAALLYVSSTRSSPASMAWSPSPMCAPTVSSRRSVSICPTHPPADPASPALPNRPVVFPPGVPSINRTVGAVTISTWCSVFMFALVCSATYNYFSQFPRDRLWFKISAGAIWFVAAVDTVANLVWAYEWTVTLWGSIPGAGILPYAFYINIFCDATATSITQLFYAWRLWIISGGNILITGLIVLAALTQQFVVIWALSVWATHNVLFKDLGIVLPGAYGWLVAGFVGDVVISVATFYYLAVQTHDSPLQMTFNAIIVRTIQANVFSLISQTLTFVLFKVEAGMFFFLNDVIIAKIYALSLLTSLNARQSPTAFLNLKQSVTSTAGMSNRISLEMPTFSVSRRRGPVMRTSQTIDEHDHGSAISSSSKVDVDWEATSHGTDQSQTNVRLPVTDLTTAV</sequence>
<evidence type="ECO:0000313" key="5">
    <source>
        <dbReference type="Proteomes" id="UP000006514"/>
    </source>
</evidence>
<feature type="compositionally biased region" description="Polar residues" evidence="1">
    <location>
        <begin position="1"/>
        <end position="14"/>
    </location>
</feature>
<dbReference type="PANTHER" id="PTHR40465:SF1">
    <property type="entry name" value="DUF6534 DOMAIN-CONTAINING PROTEIN"/>
    <property type="match status" value="1"/>
</dbReference>
<dbReference type="Pfam" id="PF20152">
    <property type="entry name" value="DUF6534"/>
    <property type="match status" value="1"/>
</dbReference>
<keyword evidence="2" id="KW-1133">Transmembrane helix</keyword>
<feature type="transmembrane region" description="Helical" evidence="2">
    <location>
        <begin position="290"/>
        <end position="315"/>
    </location>
</feature>
<keyword evidence="2" id="KW-0812">Transmembrane</keyword>
<evidence type="ECO:0000313" key="4">
    <source>
        <dbReference type="EMBL" id="EJD32625.1"/>
    </source>
</evidence>
<dbReference type="PANTHER" id="PTHR40465">
    <property type="entry name" value="CHROMOSOME 1, WHOLE GENOME SHOTGUN SEQUENCE"/>
    <property type="match status" value="1"/>
</dbReference>